<proteinExistence type="predicted"/>
<dbReference type="InterPro" id="IPR036736">
    <property type="entry name" value="ACP-like_sf"/>
</dbReference>
<sequence>MSDLTTQIKQLIIDSLALEDLTVEDIDDTAPLFSEEGLGLDSVDALELGIELQKKFGVTFDVEKYNLNEQFANVQTLTAFIQKLQAEKA</sequence>
<dbReference type="PROSITE" id="PS50075">
    <property type="entry name" value="CARRIER"/>
    <property type="match status" value="1"/>
</dbReference>
<evidence type="ECO:0000259" key="1">
    <source>
        <dbReference type="PROSITE" id="PS50075"/>
    </source>
</evidence>
<dbReference type="Gene3D" id="1.10.1200.10">
    <property type="entry name" value="ACP-like"/>
    <property type="match status" value="1"/>
</dbReference>
<dbReference type="RefSeq" id="WP_119525513.1">
    <property type="nucleotide sequence ID" value="NZ_NRHC01000083.1"/>
</dbReference>
<dbReference type="OrthoDB" id="9803943at2"/>
<name>A0A3A1Y067_9GAMM</name>
<dbReference type="InterPro" id="IPR009081">
    <property type="entry name" value="PP-bd_ACP"/>
</dbReference>
<keyword evidence="3" id="KW-1185">Reference proteome</keyword>
<protein>
    <submittedName>
        <fullName evidence="2">Acyl carrier protein</fullName>
    </submittedName>
</protein>
<dbReference type="EMBL" id="NRHC01000083">
    <property type="protein sequence ID" value="RIY31643.1"/>
    <property type="molecule type" value="Genomic_DNA"/>
</dbReference>
<evidence type="ECO:0000313" key="2">
    <source>
        <dbReference type="EMBL" id="RIY31643.1"/>
    </source>
</evidence>
<feature type="domain" description="Carrier" evidence="1">
    <location>
        <begin position="2"/>
        <end position="85"/>
    </location>
</feature>
<evidence type="ECO:0000313" key="3">
    <source>
        <dbReference type="Proteomes" id="UP000265691"/>
    </source>
</evidence>
<dbReference type="SUPFAM" id="SSF47336">
    <property type="entry name" value="ACP-like"/>
    <property type="match status" value="1"/>
</dbReference>
<accession>A0A3A1Y067</accession>
<gene>
    <name evidence="2" type="ORF">CKF54_06285</name>
</gene>
<comment type="caution">
    <text evidence="2">The sequence shown here is derived from an EMBL/GenBank/DDBJ whole genome shotgun (WGS) entry which is preliminary data.</text>
</comment>
<dbReference type="Pfam" id="PF00550">
    <property type="entry name" value="PP-binding"/>
    <property type="match status" value="1"/>
</dbReference>
<dbReference type="AlphaFoldDB" id="A0A3A1Y067"/>
<dbReference type="Proteomes" id="UP000265691">
    <property type="component" value="Unassembled WGS sequence"/>
</dbReference>
<organism evidence="2 3">
    <name type="scientific">Psittacicella hinzii</name>
    <dbReference type="NCBI Taxonomy" id="2028575"/>
    <lineage>
        <taxon>Bacteria</taxon>
        <taxon>Pseudomonadati</taxon>
        <taxon>Pseudomonadota</taxon>
        <taxon>Gammaproteobacteria</taxon>
        <taxon>Pasteurellales</taxon>
        <taxon>Psittacicellaceae</taxon>
        <taxon>Psittacicella</taxon>
    </lineage>
</organism>
<reference evidence="2 3" key="1">
    <citation type="submission" date="2017-08" db="EMBL/GenBank/DDBJ databases">
        <title>Reclassification of Bisgaard taxon 37 and 44.</title>
        <authorList>
            <person name="Christensen H."/>
        </authorList>
    </citation>
    <scope>NUCLEOTIDE SEQUENCE [LARGE SCALE GENOMIC DNA]</scope>
    <source>
        <strain evidence="2 3">B96_3</strain>
    </source>
</reference>